<proteinExistence type="predicted"/>
<evidence type="ECO:0000256" key="3">
    <source>
        <dbReference type="ARBA" id="ARBA00022989"/>
    </source>
</evidence>
<dbReference type="Pfam" id="PF01094">
    <property type="entry name" value="ANF_receptor"/>
    <property type="match status" value="1"/>
</dbReference>
<sequence length="209" mass="23488">MRRSYPRAATSVVDYLSTSNVSIDAILAADGLHLVATALNRMLLSQEEREIFKTFRHNQLYNWGSRGVQCWARPPLPWKHGPTIRKGLLKTTVQGMTGRVQLDEQGSRSGYSLDVMQLEYRTPLRRVGSWTRESGVATNLTRPNSTREHLDANRTRLVTTIKAGGKIGVKDIDENNRMLLIDLGCKSQLPLSTQSTVQISKHDLAFDLI</sequence>
<dbReference type="EMBL" id="BLXT01000663">
    <property type="protein sequence ID" value="GFN79378.1"/>
    <property type="molecule type" value="Genomic_DNA"/>
</dbReference>
<dbReference type="Gene3D" id="3.40.50.2300">
    <property type="match status" value="1"/>
</dbReference>
<comment type="caution">
    <text evidence="6">The sequence shown here is derived from an EMBL/GenBank/DDBJ whole genome shotgun (WGS) entry which is preliminary data.</text>
</comment>
<evidence type="ECO:0000256" key="1">
    <source>
        <dbReference type="ARBA" id="ARBA00004370"/>
    </source>
</evidence>
<evidence type="ECO:0000313" key="6">
    <source>
        <dbReference type="EMBL" id="GFN79378.1"/>
    </source>
</evidence>
<dbReference type="InterPro" id="IPR028082">
    <property type="entry name" value="Peripla_BP_I"/>
</dbReference>
<organism evidence="6 7">
    <name type="scientific">Plakobranchus ocellatus</name>
    <dbReference type="NCBI Taxonomy" id="259542"/>
    <lineage>
        <taxon>Eukaryota</taxon>
        <taxon>Metazoa</taxon>
        <taxon>Spiralia</taxon>
        <taxon>Lophotrochozoa</taxon>
        <taxon>Mollusca</taxon>
        <taxon>Gastropoda</taxon>
        <taxon>Heterobranchia</taxon>
        <taxon>Euthyneura</taxon>
        <taxon>Panpulmonata</taxon>
        <taxon>Sacoglossa</taxon>
        <taxon>Placobranchoidea</taxon>
        <taxon>Plakobranchidae</taxon>
        <taxon>Plakobranchus</taxon>
    </lineage>
</organism>
<evidence type="ECO:0000256" key="2">
    <source>
        <dbReference type="ARBA" id="ARBA00022692"/>
    </source>
</evidence>
<dbReference type="Proteomes" id="UP000735302">
    <property type="component" value="Unassembled WGS sequence"/>
</dbReference>
<keyword evidence="7" id="KW-1185">Reference proteome</keyword>
<name>A0AAV3Y8W1_9GAST</name>
<keyword evidence="2" id="KW-0812">Transmembrane</keyword>
<keyword evidence="3" id="KW-1133">Transmembrane helix</keyword>
<dbReference type="InterPro" id="IPR001828">
    <property type="entry name" value="ANF_lig-bd_rcpt"/>
</dbReference>
<evidence type="ECO:0000256" key="4">
    <source>
        <dbReference type="ARBA" id="ARBA00023136"/>
    </source>
</evidence>
<keyword evidence="6" id="KW-0675">Receptor</keyword>
<reference evidence="6 7" key="1">
    <citation type="journal article" date="2021" name="Elife">
        <title>Chloroplast acquisition without the gene transfer in kleptoplastic sea slugs, Plakobranchus ocellatus.</title>
        <authorList>
            <person name="Maeda T."/>
            <person name="Takahashi S."/>
            <person name="Yoshida T."/>
            <person name="Shimamura S."/>
            <person name="Takaki Y."/>
            <person name="Nagai Y."/>
            <person name="Toyoda A."/>
            <person name="Suzuki Y."/>
            <person name="Arimoto A."/>
            <person name="Ishii H."/>
            <person name="Satoh N."/>
            <person name="Nishiyama T."/>
            <person name="Hasebe M."/>
            <person name="Maruyama T."/>
            <person name="Minagawa J."/>
            <person name="Obokata J."/>
            <person name="Shigenobu S."/>
        </authorList>
    </citation>
    <scope>NUCLEOTIDE SEQUENCE [LARGE SCALE GENOMIC DNA]</scope>
</reference>
<keyword evidence="4" id="KW-0472">Membrane</keyword>
<accession>A0AAV3Y8W1</accession>
<feature type="domain" description="Receptor ligand binding region" evidence="5">
    <location>
        <begin position="17"/>
        <end position="119"/>
    </location>
</feature>
<gene>
    <name evidence="6" type="ORF">PoB_000588400</name>
</gene>
<protein>
    <submittedName>
        <fullName evidence="6">Glutamate receptor subunit protein glur2</fullName>
    </submittedName>
</protein>
<evidence type="ECO:0000259" key="5">
    <source>
        <dbReference type="Pfam" id="PF01094"/>
    </source>
</evidence>
<dbReference type="GO" id="GO:0016020">
    <property type="term" value="C:membrane"/>
    <property type="evidence" value="ECO:0007669"/>
    <property type="project" value="UniProtKB-SubCell"/>
</dbReference>
<dbReference type="SUPFAM" id="SSF53822">
    <property type="entry name" value="Periplasmic binding protein-like I"/>
    <property type="match status" value="1"/>
</dbReference>
<evidence type="ECO:0000313" key="7">
    <source>
        <dbReference type="Proteomes" id="UP000735302"/>
    </source>
</evidence>
<dbReference type="AlphaFoldDB" id="A0AAV3Y8W1"/>
<comment type="subcellular location">
    <subcellularLocation>
        <location evidence="1">Membrane</location>
    </subcellularLocation>
</comment>